<comment type="similarity">
    <text evidence="2">Belongs to the EamA transporter family.</text>
</comment>
<reference evidence="5 6" key="1">
    <citation type="submission" date="2017-05" db="EMBL/GenBank/DDBJ databases">
        <title>The Genome Sequence of Enterococcus faecium 2D5_DIV0622.</title>
        <authorList>
            <consortium name="The Broad Institute Genomics Platform"/>
            <consortium name="The Broad Institute Genomic Center for Infectious Diseases"/>
            <person name="Earl A."/>
            <person name="Manson A."/>
            <person name="Schwartman J."/>
            <person name="Gilmore M."/>
            <person name="Abouelleil A."/>
            <person name="Cao P."/>
            <person name="Chapman S."/>
            <person name="Cusick C."/>
            <person name="Shea T."/>
            <person name="Young S."/>
            <person name="Neafsey D."/>
            <person name="Nusbaum C."/>
            <person name="Birren B."/>
        </authorList>
    </citation>
    <scope>NUCLEOTIDE SEQUENCE [LARGE SCALE GENOMIC DNA]</scope>
    <source>
        <strain evidence="5 6">2D5_DIV0622</strain>
    </source>
</reference>
<evidence type="ECO:0000256" key="1">
    <source>
        <dbReference type="ARBA" id="ARBA00004127"/>
    </source>
</evidence>
<dbReference type="RefSeq" id="WP_087663143.1">
    <property type="nucleotide sequence ID" value="NZ_NIBL01000001.1"/>
</dbReference>
<comment type="subcellular location">
    <subcellularLocation>
        <location evidence="1">Endomembrane system</location>
        <topology evidence="1">Multi-pass membrane protein</topology>
    </subcellularLocation>
</comment>
<keyword evidence="3" id="KW-0812">Transmembrane</keyword>
<keyword evidence="3" id="KW-0472">Membrane</keyword>
<feature type="transmembrane region" description="Helical" evidence="3">
    <location>
        <begin position="186"/>
        <end position="206"/>
    </location>
</feature>
<dbReference type="InterPro" id="IPR000620">
    <property type="entry name" value="EamA_dom"/>
</dbReference>
<dbReference type="PANTHER" id="PTHR22911:SF79">
    <property type="entry name" value="MOBA-LIKE NTP TRANSFERASE DOMAIN-CONTAINING PROTEIN"/>
    <property type="match status" value="1"/>
</dbReference>
<dbReference type="EMBL" id="NIBL01000001">
    <property type="protein sequence ID" value="OUZ19530.1"/>
    <property type="molecule type" value="Genomic_DNA"/>
</dbReference>
<dbReference type="Pfam" id="PF00892">
    <property type="entry name" value="EamA"/>
    <property type="match status" value="2"/>
</dbReference>
<keyword evidence="3" id="KW-1133">Transmembrane helix</keyword>
<feature type="transmembrane region" description="Helical" evidence="3">
    <location>
        <begin position="246"/>
        <end position="266"/>
    </location>
</feature>
<evidence type="ECO:0000313" key="6">
    <source>
        <dbReference type="Proteomes" id="UP000196503"/>
    </source>
</evidence>
<feature type="transmembrane region" description="Helical" evidence="3">
    <location>
        <begin position="33"/>
        <end position="52"/>
    </location>
</feature>
<proteinExistence type="inferred from homology"/>
<evidence type="ECO:0000259" key="4">
    <source>
        <dbReference type="Pfam" id="PF00892"/>
    </source>
</evidence>
<gene>
    <name evidence="5" type="ORF">A5869_001184</name>
</gene>
<dbReference type="PANTHER" id="PTHR22911">
    <property type="entry name" value="ACYL-MALONYL CONDENSING ENZYME-RELATED"/>
    <property type="match status" value="1"/>
</dbReference>
<dbReference type="InterPro" id="IPR037185">
    <property type="entry name" value="EmrE-like"/>
</dbReference>
<feature type="transmembrane region" description="Helical" evidence="3">
    <location>
        <begin position="100"/>
        <end position="118"/>
    </location>
</feature>
<dbReference type="SUPFAM" id="SSF103481">
    <property type="entry name" value="Multidrug resistance efflux transporter EmrE"/>
    <property type="match status" value="2"/>
</dbReference>
<name>A0A200I592_9ENTE</name>
<dbReference type="Gene3D" id="1.10.3730.20">
    <property type="match status" value="1"/>
</dbReference>
<evidence type="ECO:0000256" key="3">
    <source>
        <dbReference type="SAM" id="Phobius"/>
    </source>
</evidence>
<dbReference type="Proteomes" id="UP000196503">
    <property type="component" value="Unassembled WGS sequence"/>
</dbReference>
<feature type="domain" description="EamA" evidence="4">
    <location>
        <begin position="4"/>
        <end position="143"/>
    </location>
</feature>
<evidence type="ECO:0000256" key="2">
    <source>
        <dbReference type="ARBA" id="ARBA00007362"/>
    </source>
</evidence>
<sequence length="292" mass="32229">MKTKGMIYAASAAAFWAISGISGQILLQQFSFTANWLVSARMLVSGFVLILISQGSHKGNLFTIFKNPKDALALILFGIFGMYAVQAGFFQTIAFSNASFATIIQFTGPVFIIFYEAFRQRRWPSFQTIFLLLLTFVGILLLATHGNLHQLIVPKMAIIMGLIAALAIAIYSILPRQLISDYGSLSVVGWGMLIGGTFANLIHPFWHPTGTFTLFSVSQFLIVALVGTALSFFCYSQSLRYISPSLAGILTAVEPLLSLVFSIIIFQMAFGWIEWVGFLMVFCSILLIQKQL</sequence>
<feature type="domain" description="EamA" evidence="4">
    <location>
        <begin position="156"/>
        <end position="288"/>
    </location>
</feature>
<evidence type="ECO:0000313" key="5">
    <source>
        <dbReference type="EMBL" id="OUZ19530.1"/>
    </source>
</evidence>
<protein>
    <recommendedName>
        <fullName evidence="4">EamA domain-containing protein</fullName>
    </recommendedName>
</protein>
<comment type="caution">
    <text evidence="5">The sequence shown here is derived from an EMBL/GenBank/DDBJ whole genome shotgun (WGS) entry which is preliminary data.</text>
</comment>
<feature type="transmembrane region" description="Helical" evidence="3">
    <location>
        <begin position="212"/>
        <end position="234"/>
    </location>
</feature>
<dbReference type="GO" id="GO:0016020">
    <property type="term" value="C:membrane"/>
    <property type="evidence" value="ECO:0007669"/>
    <property type="project" value="InterPro"/>
</dbReference>
<accession>A0A200I592</accession>
<feature type="transmembrane region" description="Helical" evidence="3">
    <location>
        <begin position="125"/>
        <end position="144"/>
    </location>
</feature>
<feature type="transmembrane region" description="Helical" evidence="3">
    <location>
        <begin position="72"/>
        <end position="94"/>
    </location>
</feature>
<organism evidence="5 6">
    <name type="scientific">Enterococcus cecorum</name>
    <dbReference type="NCBI Taxonomy" id="44008"/>
    <lineage>
        <taxon>Bacteria</taxon>
        <taxon>Bacillati</taxon>
        <taxon>Bacillota</taxon>
        <taxon>Bacilli</taxon>
        <taxon>Lactobacillales</taxon>
        <taxon>Enterococcaceae</taxon>
        <taxon>Enterococcus</taxon>
    </lineage>
</organism>
<feature type="transmembrane region" description="Helical" evidence="3">
    <location>
        <begin position="156"/>
        <end position="174"/>
    </location>
</feature>
<feature type="transmembrane region" description="Helical" evidence="3">
    <location>
        <begin position="272"/>
        <end position="288"/>
    </location>
</feature>
<dbReference type="AlphaFoldDB" id="A0A200I592"/>